<dbReference type="PROSITE" id="PS00107">
    <property type="entry name" value="PROTEIN_KINASE_ATP"/>
    <property type="match status" value="1"/>
</dbReference>
<comment type="catalytic activity">
    <reaction evidence="7">
        <text>L-threonyl-[protein] + ATP = O-phospho-L-threonyl-[protein] + ADP + H(+)</text>
        <dbReference type="Rhea" id="RHEA:46608"/>
        <dbReference type="Rhea" id="RHEA-COMP:11060"/>
        <dbReference type="Rhea" id="RHEA-COMP:11605"/>
        <dbReference type="ChEBI" id="CHEBI:15378"/>
        <dbReference type="ChEBI" id="CHEBI:30013"/>
        <dbReference type="ChEBI" id="CHEBI:30616"/>
        <dbReference type="ChEBI" id="CHEBI:61977"/>
        <dbReference type="ChEBI" id="CHEBI:456216"/>
        <dbReference type="EC" id="2.7.11.1"/>
    </reaction>
</comment>
<evidence type="ECO:0000256" key="10">
    <source>
        <dbReference type="SAM" id="MobiDB-lite"/>
    </source>
</evidence>
<dbReference type="STRING" id="1330021.A0A367L577"/>
<dbReference type="SMART" id="SM00220">
    <property type="entry name" value="S_TKc"/>
    <property type="match status" value="1"/>
</dbReference>
<dbReference type="GO" id="GO:0000245">
    <property type="term" value="P:spliceosomal complex assembly"/>
    <property type="evidence" value="ECO:0007669"/>
    <property type="project" value="TreeGrafter"/>
</dbReference>
<dbReference type="GO" id="GO:0005634">
    <property type="term" value="C:nucleus"/>
    <property type="evidence" value="ECO:0007669"/>
    <property type="project" value="TreeGrafter"/>
</dbReference>
<evidence type="ECO:0000256" key="7">
    <source>
        <dbReference type="ARBA" id="ARBA00047899"/>
    </source>
</evidence>
<comment type="catalytic activity">
    <reaction evidence="8">
        <text>L-seryl-[protein] + ATP = O-phospho-L-seryl-[protein] + ADP + H(+)</text>
        <dbReference type="Rhea" id="RHEA:17989"/>
        <dbReference type="Rhea" id="RHEA-COMP:9863"/>
        <dbReference type="Rhea" id="RHEA-COMP:11604"/>
        <dbReference type="ChEBI" id="CHEBI:15378"/>
        <dbReference type="ChEBI" id="CHEBI:29999"/>
        <dbReference type="ChEBI" id="CHEBI:30616"/>
        <dbReference type="ChEBI" id="CHEBI:83421"/>
        <dbReference type="ChEBI" id="CHEBI:456216"/>
        <dbReference type="EC" id="2.7.11.1"/>
    </reaction>
</comment>
<comment type="caution">
    <text evidence="12">The sequence shown here is derived from an EMBL/GenBank/DDBJ whole genome shotgun (WGS) entry which is preliminary data.</text>
</comment>
<evidence type="ECO:0000256" key="8">
    <source>
        <dbReference type="ARBA" id="ARBA00048679"/>
    </source>
</evidence>
<evidence type="ECO:0000256" key="4">
    <source>
        <dbReference type="ARBA" id="ARBA00022741"/>
    </source>
</evidence>
<evidence type="ECO:0000256" key="3">
    <source>
        <dbReference type="ARBA" id="ARBA00022679"/>
    </source>
</evidence>
<dbReference type="Gene3D" id="1.10.510.10">
    <property type="entry name" value="Transferase(Phosphotransferase) domain 1"/>
    <property type="match status" value="1"/>
</dbReference>
<dbReference type="AlphaFoldDB" id="A0A367L577"/>
<dbReference type="InterPro" id="IPR000719">
    <property type="entry name" value="Prot_kinase_dom"/>
</dbReference>
<accession>A0A367L577</accession>
<sequence length="313" mass="35855">MSYLEEDDSIRFLLPQGVDYTEDIERYKPGGFHPVQLGDRYDDGRYKVVHKLGAGGFATVWLARDENEEKWVALKIVDAEHSASTATKSVLSRSASGAQFVAEHHRHFSFDGPNGRHLCLVLPVLGPSMSELSSGESPFSSPFDVTSPADLLSYIIHTLGEDMPRKWQDSTLWDPEGRPTKDASKGKPHEQWWEGDERSLRDLVYNIWDEPKTRVVQTGNLTSGPEFWVKDEHQPFPQCFSDMVWNPRAIKVDNTYLYGYDEDWDMVLEALPKIPKHEAALLYDLLSKIFVYDTTKRPTAREMLGHPWFHLDE</sequence>
<dbReference type="GO" id="GO:0005524">
    <property type="term" value="F:ATP binding"/>
    <property type="evidence" value="ECO:0007669"/>
    <property type="project" value="UniProtKB-UniRule"/>
</dbReference>
<evidence type="ECO:0000256" key="1">
    <source>
        <dbReference type="ARBA" id="ARBA00012513"/>
    </source>
</evidence>
<evidence type="ECO:0000256" key="2">
    <source>
        <dbReference type="ARBA" id="ARBA00022527"/>
    </source>
</evidence>
<dbReference type="SUPFAM" id="SSF56112">
    <property type="entry name" value="Protein kinase-like (PK-like)"/>
    <property type="match status" value="1"/>
</dbReference>
<dbReference type="Proteomes" id="UP000253664">
    <property type="component" value="Unassembled WGS sequence"/>
</dbReference>
<feature type="compositionally biased region" description="Basic and acidic residues" evidence="10">
    <location>
        <begin position="175"/>
        <end position="192"/>
    </location>
</feature>
<keyword evidence="4 9" id="KW-0547">Nucleotide-binding</keyword>
<keyword evidence="2" id="KW-0723">Serine/threonine-protein kinase</keyword>
<feature type="region of interest" description="Disordered" evidence="10">
    <location>
        <begin position="168"/>
        <end position="192"/>
    </location>
</feature>
<reference evidence="12 13" key="1">
    <citation type="journal article" date="2015" name="BMC Genomics">
        <title>Insights from the genome of Ophiocordyceps polyrhachis-furcata to pathogenicity and host specificity in insect fungi.</title>
        <authorList>
            <person name="Wichadakul D."/>
            <person name="Kobmoo N."/>
            <person name="Ingsriswang S."/>
            <person name="Tangphatsornruang S."/>
            <person name="Chantasingh D."/>
            <person name="Luangsa-ard J.J."/>
            <person name="Eurwilaichitr L."/>
        </authorList>
    </citation>
    <scope>NUCLEOTIDE SEQUENCE [LARGE SCALE GENOMIC DNA]</scope>
    <source>
        <strain evidence="12 13">BCC 54312</strain>
    </source>
</reference>
<dbReference type="InterPro" id="IPR017441">
    <property type="entry name" value="Protein_kinase_ATP_BS"/>
</dbReference>
<evidence type="ECO:0000256" key="5">
    <source>
        <dbReference type="ARBA" id="ARBA00022777"/>
    </source>
</evidence>
<proteinExistence type="predicted"/>
<dbReference type="GO" id="GO:0004674">
    <property type="term" value="F:protein serine/threonine kinase activity"/>
    <property type="evidence" value="ECO:0007669"/>
    <property type="project" value="UniProtKB-KW"/>
</dbReference>
<dbReference type="InterPro" id="IPR011009">
    <property type="entry name" value="Kinase-like_dom_sf"/>
</dbReference>
<evidence type="ECO:0000256" key="9">
    <source>
        <dbReference type="PROSITE-ProRule" id="PRU10141"/>
    </source>
</evidence>
<keyword evidence="5" id="KW-0418">Kinase</keyword>
<feature type="binding site" evidence="9">
    <location>
        <position position="75"/>
    </location>
    <ligand>
        <name>ATP</name>
        <dbReference type="ChEBI" id="CHEBI:30616"/>
    </ligand>
</feature>
<dbReference type="GO" id="GO:0050684">
    <property type="term" value="P:regulation of mRNA processing"/>
    <property type="evidence" value="ECO:0007669"/>
    <property type="project" value="TreeGrafter"/>
</dbReference>
<protein>
    <recommendedName>
        <fullName evidence="1">non-specific serine/threonine protein kinase</fullName>
        <ecNumber evidence="1">2.7.11.1</ecNumber>
    </recommendedName>
</protein>
<keyword evidence="6 9" id="KW-0067">ATP-binding</keyword>
<dbReference type="EMBL" id="LKCN02000014">
    <property type="protein sequence ID" value="RCI09558.1"/>
    <property type="molecule type" value="Genomic_DNA"/>
</dbReference>
<gene>
    <name evidence="12" type="ORF">L249_4045</name>
</gene>
<dbReference type="EC" id="2.7.11.1" evidence="1"/>
<evidence type="ECO:0000256" key="6">
    <source>
        <dbReference type="ARBA" id="ARBA00022840"/>
    </source>
</evidence>
<dbReference type="GO" id="GO:0005737">
    <property type="term" value="C:cytoplasm"/>
    <property type="evidence" value="ECO:0007669"/>
    <property type="project" value="TreeGrafter"/>
</dbReference>
<dbReference type="OrthoDB" id="5979581at2759"/>
<evidence type="ECO:0000313" key="12">
    <source>
        <dbReference type="EMBL" id="RCI09558.1"/>
    </source>
</evidence>
<name>A0A367L577_9HYPO</name>
<organism evidence="12 13">
    <name type="scientific">Ophiocordyceps polyrhachis-furcata BCC 54312</name>
    <dbReference type="NCBI Taxonomy" id="1330021"/>
    <lineage>
        <taxon>Eukaryota</taxon>
        <taxon>Fungi</taxon>
        <taxon>Dikarya</taxon>
        <taxon>Ascomycota</taxon>
        <taxon>Pezizomycotina</taxon>
        <taxon>Sordariomycetes</taxon>
        <taxon>Hypocreomycetidae</taxon>
        <taxon>Hypocreales</taxon>
        <taxon>Ophiocordycipitaceae</taxon>
        <taxon>Ophiocordyceps</taxon>
    </lineage>
</organism>
<evidence type="ECO:0000259" key="11">
    <source>
        <dbReference type="SMART" id="SM00220"/>
    </source>
</evidence>
<feature type="domain" description="Protein kinase" evidence="11">
    <location>
        <begin position="46"/>
        <end position="309"/>
    </location>
</feature>
<dbReference type="Gene3D" id="3.30.200.20">
    <property type="entry name" value="Phosphorylase Kinase, domain 1"/>
    <property type="match status" value="1"/>
</dbReference>
<keyword evidence="13" id="KW-1185">Reference proteome</keyword>
<dbReference type="InterPro" id="IPR051334">
    <property type="entry name" value="SRPK"/>
</dbReference>
<keyword evidence="3" id="KW-0808">Transferase</keyword>
<evidence type="ECO:0000313" key="13">
    <source>
        <dbReference type="Proteomes" id="UP000253664"/>
    </source>
</evidence>
<dbReference type="PANTHER" id="PTHR47634">
    <property type="entry name" value="PROTEIN KINASE DOMAIN-CONTAINING PROTEIN-RELATED"/>
    <property type="match status" value="1"/>
</dbReference>
<dbReference type="PANTHER" id="PTHR47634:SF9">
    <property type="entry name" value="PROTEIN KINASE DOMAIN-CONTAINING PROTEIN-RELATED"/>
    <property type="match status" value="1"/>
</dbReference>